<protein>
    <recommendedName>
        <fullName evidence="3">Type II toxin-antitoxin system HicA family toxin</fullName>
    </recommendedName>
</protein>
<dbReference type="Proteomes" id="UP001295420">
    <property type="component" value="Unassembled WGS sequence"/>
</dbReference>
<evidence type="ECO:0008006" key="3">
    <source>
        <dbReference type="Google" id="ProtNLM"/>
    </source>
</evidence>
<proteinExistence type="predicted"/>
<dbReference type="EMBL" id="CAKMTQ010000001">
    <property type="protein sequence ID" value="CAH1521329.1"/>
    <property type="molecule type" value="Genomic_DNA"/>
</dbReference>
<evidence type="ECO:0000313" key="1">
    <source>
        <dbReference type="EMBL" id="CAH1521329.1"/>
    </source>
</evidence>
<gene>
    <name evidence="1" type="ORF">THF1D04_10776</name>
</gene>
<sequence>MFLSELKIEPHLIEAFIKYLKRNGYVVVVSKNKNQPHWISHESTPSVSHITEHDKYGNLKIPPQLHYEAMNFLCAHTTN</sequence>
<organism evidence="1 2">
    <name type="scientific">Vibrio owensii</name>
    <dbReference type="NCBI Taxonomy" id="696485"/>
    <lineage>
        <taxon>Bacteria</taxon>
        <taxon>Pseudomonadati</taxon>
        <taxon>Pseudomonadota</taxon>
        <taxon>Gammaproteobacteria</taxon>
        <taxon>Vibrionales</taxon>
        <taxon>Vibrionaceae</taxon>
        <taxon>Vibrio</taxon>
    </lineage>
</organism>
<evidence type="ECO:0000313" key="2">
    <source>
        <dbReference type="Proteomes" id="UP001295420"/>
    </source>
</evidence>
<accession>A0AAU9Q1D8</accession>
<reference evidence="1" key="1">
    <citation type="submission" date="2022-01" db="EMBL/GenBank/DDBJ databases">
        <authorList>
            <person name="Lagorce A."/>
        </authorList>
    </citation>
    <scope>NUCLEOTIDE SEQUENCE</scope>
    <source>
        <strain evidence="1">Th15_F1_D04</strain>
    </source>
</reference>
<dbReference type="AlphaFoldDB" id="A0AAU9Q1D8"/>
<comment type="caution">
    <text evidence="1">The sequence shown here is derived from an EMBL/GenBank/DDBJ whole genome shotgun (WGS) entry which is preliminary data.</text>
</comment>
<name>A0AAU9Q1D8_9VIBR</name>